<keyword evidence="3" id="KW-0813">Transport</keyword>
<dbReference type="PIRSF" id="PIRSF039085">
    <property type="entry name" value="ABC_ATPase_HisP"/>
    <property type="match status" value="1"/>
</dbReference>
<keyword evidence="5" id="KW-0547">Nucleotide-binding</keyword>
<dbReference type="InterPro" id="IPR017871">
    <property type="entry name" value="ABC_transporter-like_CS"/>
</dbReference>
<dbReference type="CDD" id="cd03262">
    <property type="entry name" value="ABC_HisP_GlnQ"/>
    <property type="match status" value="1"/>
</dbReference>
<organism evidence="10 11">
    <name type="scientific">Ruegeria intermedia</name>
    <dbReference type="NCBI Taxonomy" id="996115"/>
    <lineage>
        <taxon>Bacteria</taxon>
        <taxon>Pseudomonadati</taxon>
        <taxon>Pseudomonadota</taxon>
        <taxon>Alphaproteobacteria</taxon>
        <taxon>Rhodobacterales</taxon>
        <taxon>Roseobacteraceae</taxon>
        <taxon>Ruegeria</taxon>
    </lineage>
</organism>
<dbReference type="InterPro" id="IPR050086">
    <property type="entry name" value="MetN_ABC_transporter-like"/>
</dbReference>
<dbReference type="Gene3D" id="3.40.50.300">
    <property type="entry name" value="P-loop containing nucleotide triphosphate hydrolases"/>
    <property type="match status" value="1"/>
</dbReference>
<sequence>MIEIRDLHKYFGALHVLKGINLNVQKGEVLSVIGASGSGKSTLLYCINGLEPVQQGRVVVDGIDVHAKGTDINRLRQRLGMVFQQWNSFPHLTALENVALAPRIVKGKTRAEAREIARRQLEHVGLGEKLDAYPSALSGGQQQRLAIARALAMEPEYMLFDEATSALDPELVGEVLETMRMLAEEGMTMICVTHEMGFARDVSDRVAFFHQGVMEEIGPPEQIFTAPQSEHTRKFLANVR</sequence>
<dbReference type="Pfam" id="PF00005">
    <property type="entry name" value="ABC_tran"/>
    <property type="match status" value="1"/>
</dbReference>
<dbReference type="Proteomes" id="UP000325134">
    <property type="component" value="Unassembled WGS sequence"/>
</dbReference>
<dbReference type="GO" id="GO:0005524">
    <property type="term" value="F:ATP binding"/>
    <property type="evidence" value="ECO:0007669"/>
    <property type="project" value="UniProtKB-KW"/>
</dbReference>
<dbReference type="InterPro" id="IPR003593">
    <property type="entry name" value="AAA+_ATPase"/>
</dbReference>
<evidence type="ECO:0000256" key="1">
    <source>
        <dbReference type="ARBA" id="ARBA00004202"/>
    </source>
</evidence>
<dbReference type="PROSITE" id="PS00211">
    <property type="entry name" value="ABC_TRANSPORTER_1"/>
    <property type="match status" value="1"/>
</dbReference>
<evidence type="ECO:0000313" key="11">
    <source>
        <dbReference type="Proteomes" id="UP000325134"/>
    </source>
</evidence>
<evidence type="ECO:0000256" key="5">
    <source>
        <dbReference type="ARBA" id="ARBA00022741"/>
    </source>
</evidence>
<dbReference type="AlphaFoldDB" id="A0A1M4ZLU0"/>
<dbReference type="InterPro" id="IPR030679">
    <property type="entry name" value="ABC_ATPase_HisP-typ"/>
</dbReference>
<comment type="subcellular location">
    <subcellularLocation>
        <location evidence="1">Cell membrane</location>
        <topology evidence="1">Peripheral membrane protein</topology>
    </subcellularLocation>
</comment>
<keyword evidence="7" id="KW-0029">Amino-acid transport</keyword>
<dbReference type="InterPro" id="IPR027417">
    <property type="entry name" value="P-loop_NTPase"/>
</dbReference>
<evidence type="ECO:0000256" key="3">
    <source>
        <dbReference type="ARBA" id="ARBA00022448"/>
    </source>
</evidence>
<dbReference type="GO" id="GO:0005886">
    <property type="term" value="C:plasma membrane"/>
    <property type="evidence" value="ECO:0007669"/>
    <property type="project" value="UniProtKB-SubCell"/>
</dbReference>
<dbReference type="EMBL" id="FQVK01000020">
    <property type="protein sequence ID" value="SHF18938.1"/>
    <property type="molecule type" value="Genomic_DNA"/>
</dbReference>
<dbReference type="SMART" id="SM00382">
    <property type="entry name" value="AAA"/>
    <property type="match status" value="1"/>
</dbReference>
<dbReference type="RefSeq" id="WP_149776670.1">
    <property type="nucleotide sequence ID" value="NZ_FQVK01000020.1"/>
</dbReference>
<dbReference type="PANTHER" id="PTHR43166">
    <property type="entry name" value="AMINO ACID IMPORT ATP-BINDING PROTEIN"/>
    <property type="match status" value="1"/>
</dbReference>
<reference evidence="10 11" key="1">
    <citation type="submission" date="2016-11" db="EMBL/GenBank/DDBJ databases">
        <authorList>
            <person name="Varghese N."/>
            <person name="Submissions S."/>
        </authorList>
    </citation>
    <scope>NUCLEOTIDE SEQUENCE [LARGE SCALE GENOMIC DNA]</scope>
    <source>
        <strain evidence="10 11">DSM 29341</strain>
    </source>
</reference>
<dbReference type="PANTHER" id="PTHR43166:SF9">
    <property type="entry name" value="GLUTAMATE_ASPARTATE IMPORT ATP-BINDING PROTEIN GLTL"/>
    <property type="match status" value="1"/>
</dbReference>
<proteinExistence type="inferred from homology"/>
<dbReference type="GO" id="GO:0016887">
    <property type="term" value="F:ATP hydrolysis activity"/>
    <property type="evidence" value="ECO:0007669"/>
    <property type="project" value="InterPro"/>
</dbReference>
<dbReference type="PROSITE" id="PS50893">
    <property type="entry name" value="ABC_TRANSPORTER_2"/>
    <property type="match status" value="1"/>
</dbReference>
<comment type="similarity">
    <text evidence="2">Belongs to the ABC transporter superfamily.</text>
</comment>
<accession>A0A1M4ZLU0</accession>
<protein>
    <submittedName>
        <fullName evidence="10">Amino acid ABC transporter ATP-binding protein, PAAT family</fullName>
    </submittedName>
</protein>
<name>A0A1M4ZLU0_9RHOB</name>
<evidence type="ECO:0000259" key="9">
    <source>
        <dbReference type="PROSITE" id="PS50893"/>
    </source>
</evidence>
<dbReference type="OrthoDB" id="9802264at2"/>
<evidence type="ECO:0000256" key="8">
    <source>
        <dbReference type="ARBA" id="ARBA00023136"/>
    </source>
</evidence>
<keyword evidence="6 10" id="KW-0067">ATP-binding</keyword>
<dbReference type="SUPFAM" id="SSF52540">
    <property type="entry name" value="P-loop containing nucleoside triphosphate hydrolases"/>
    <property type="match status" value="1"/>
</dbReference>
<evidence type="ECO:0000256" key="7">
    <source>
        <dbReference type="ARBA" id="ARBA00022970"/>
    </source>
</evidence>
<dbReference type="GO" id="GO:0015424">
    <property type="term" value="F:ABC-type amino acid transporter activity"/>
    <property type="evidence" value="ECO:0007669"/>
    <property type="project" value="InterPro"/>
</dbReference>
<evidence type="ECO:0000313" key="10">
    <source>
        <dbReference type="EMBL" id="SHF18938.1"/>
    </source>
</evidence>
<feature type="domain" description="ABC transporter" evidence="9">
    <location>
        <begin position="2"/>
        <end position="236"/>
    </location>
</feature>
<keyword evidence="8" id="KW-0472">Membrane</keyword>
<evidence type="ECO:0000256" key="2">
    <source>
        <dbReference type="ARBA" id="ARBA00005417"/>
    </source>
</evidence>
<dbReference type="InterPro" id="IPR003439">
    <property type="entry name" value="ABC_transporter-like_ATP-bd"/>
</dbReference>
<evidence type="ECO:0000256" key="6">
    <source>
        <dbReference type="ARBA" id="ARBA00022840"/>
    </source>
</evidence>
<keyword evidence="11" id="KW-1185">Reference proteome</keyword>
<evidence type="ECO:0000256" key="4">
    <source>
        <dbReference type="ARBA" id="ARBA00022475"/>
    </source>
</evidence>
<gene>
    <name evidence="10" type="ORF">SAMN05444279_12075</name>
</gene>
<dbReference type="FunFam" id="3.40.50.300:FF:000020">
    <property type="entry name" value="Amino acid ABC transporter ATP-binding component"/>
    <property type="match status" value="1"/>
</dbReference>
<keyword evidence="4" id="KW-1003">Cell membrane</keyword>